<organism evidence="1 2">
    <name type="scientific">Aphanomyces astaci</name>
    <name type="common">Crayfish plague agent</name>
    <dbReference type="NCBI Taxonomy" id="112090"/>
    <lineage>
        <taxon>Eukaryota</taxon>
        <taxon>Sar</taxon>
        <taxon>Stramenopiles</taxon>
        <taxon>Oomycota</taxon>
        <taxon>Saprolegniomycetes</taxon>
        <taxon>Saprolegniales</taxon>
        <taxon>Verrucalvaceae</taxon>
        <taxon>Aphanomyces</taxon>
    </lineage>
</organism>
<gene>
    <name evidence="1" type="ORF">DYB36_007286</name>
</gene>
<accession>A0A397ADC3</accession>
<dbReference type="AlphaFoldDB" id="A0A397ADC3"/>
<evidence type="ECO:0000313" key="1">
    <source>
        <dbReference type="EMBL" id="RHY04294.1"/>
    </source>
</evidence>
<dbReference type="Proteomes" id="UP000265427">
    <property type="component" value="Unassembled WGS sequence"/>
</dbReference>
<name>A0A397ADC3_APHAT</name>
<dbReference type="VEuPathDB" id="FungiDB:H257_06508"/>
<protein>
    <submittedName>
        <fullName evidence="1">Uncharacterized protein</fullName>
    </submittedName>
</protein>
<dbReference type="EMBL" id="QUSZ01006878">
    <property type="protein sequence ID" value="RHY04294.1"/>
    <property type="molecule type" value="Genomic_DNA"/>
</dbReference>
<sequence length="252" mass="28608">MDLRRHFSGAEHHINGISCVAVSRGASLDYDLRKTYHGLSHVMMGDLAWSMYQDRSMFLPLVNRVADHKVVPTLNVDMTVIETTSWTLSNPNHLERRYLVVHRELSMSKEYTVTVTALSENLVPAPHAFCFEATNITPWAYTRQLVGTCNTLDALWFQVAQLETELRRKLSVGGRRERRSSGNCGHIRRCSCHSRVSANMFVIEIASWTVEKQQLQRYLILQRESLANGTCSLKTGSPEETKATIEGMVHSQ</sequence>
<comment type="caution">
    <text evidence="1">The sequence shown here is derived from an EMBL/GenBank/DDBJ whole genome shotgun (WGS) entry which is preliminary data.</text>
</comment>
<reference evidence="1 2" key="1">
    <citation type="submission" date="2018-08" db="EMBL/GenBank/DDBJ databases">
        <title>Aphanomyces genome sequencing and annotation.</title>
        <authorList>
            <person name="Minardi D."/>
            <person name="Oidtmann B."/>
            <person name="Van Der Giezen M."/>
            <person name="Studholme D.J."/>
        </authorList>
    </citation>
    <scope>NUCLEOTIDE SEQUENCE [LARGE SCALE GENOMIC DNA]</scope>
    <source>
        <strain evidence="1 2">Kv</strain>
    </source>
</reference>
<dbReference type="VEuPathDB" id="FungiDB:H257_06509"/>
<proteinExistence type="predicted"/>
<evidence type="ECO:0000313" key="2">
    <source>
        <dbReference type="Proteomes" id="UP000265427"/>
    </source>
</evidence>